<feature type="transmembrane region" description="Helical" evidence="3">
    <location>
        <begin position="493"/>
        <end position="511"/>
    </location>
</feature>
<keyword evidence="8" id="KW-1185">Reference proteome</keyword>
<dbReference type="KEGG" id="fcy:FRACYDRAFT_232032"/>
<evidence type="ECO:0000259" key="6">
    <source>
        <dbReference type="Pfam" id="PF03712"/>
    </source>
</evidence>
<dbReference type="EMBL" id="KV784353">
    <property type="protein sequence ID" value="OEU21888.1"/>
    <property type="molecule type" value="Genomic_DNA"/>
</dbReference>
<reference evidence="7 8" key="1">
    <citation type="submission" date="2016-09" db="EMBL/GenBank/DDBJ databases">
        <title>Extensive genetic diversity and differential bi-allelic expression allows diatom success in the polar Southern Ocean.</title>
        <authorList>
            <consortium name="DOE Joint Genome Institute"/>
            <person name="Mock T."/>
            <person name="Otillar R.P."/>
            <person name="Strauss J."/>
            <person name="Dupont C."/>
            <person name="Frickenhaus S."/>
            <person name="Maumus F."/>
            <person name="Mcmullan M."/>
            <person name="Sanges R."/>
            <person name="Schmutz J."/>
            <person name="Toseland A."/>
            <person name="Valas R."/>
            <person name="Veluchamy A."/>
            <person name="Ward B.J."/>
            <person name="Allen A."/>
            <person name="Barry K."/>
            <person name="Falciatore A."/>
            <person name="Ferrante M."/>
            <person name="Fortunato A.E."/>
            <person name="Gloeckner G."/>
            <person name="Gruber A."/>
            <person name="Hipkin R."/>
            <person name="Janech M."/>
            <person name="Kroth P."/>
            <person name="Leese F."/>
            <person name="Lindquist E."/>
            <person name="Lyon B.R."/>
            <person name="Martin J."/>
            <person name="Mayer C."/>
            <person name="Parker M."/>
            <person name="Quesneville H."/>
            <person name="Raymond J."/>
            <person name="Uhlig C."/>
            <person name="Valentin K.U."/>
            <person name="Worden A.Z."/>
            <person name="Armbrust E.V."/>
            <person name="Bowler C."/>
            <person name="Green B."/>
            <person name="Moulton V."/>
            <person name="Van Oosterhout C."/>
            <person name="Grigoriev I."/>
        </authorList>
    </citation>
    <scope>NUCLEOTIDE SEQUENCE [LARGE SCALE GENOMIC DNA]</scope>
    <source>
        <strain evidence="7 8">CCMP1102</strain>
    </source>
</reference>
<dbReference type="PANTHER" id="PTHR23028:SF53">
    <property type="entry name" value="ACYL_TRANSF_3 DOMAIN-CONTAINING PROTEIN"/>
    <property type="match status" value="1"/>
</dbReference>
<dbReference type="InterPro" id="IPR002656">
    <property type="entry name" value="Acyl_transf_3_dom"/>
</dbReference>
<dbReference type="InterPro" id="IPR014784">
    <property type="entry name" value="Cu2_ascorb_mOase-like_C"/>
</dbReference>
<evidence type="ECO:0000313" key="7">
    <source>
        <dbReference type="EMBL" id="OEU21888.1"/>
    </source>
</evidence>
<dbReference type="GO" id="GO:0016020">
    <property type="term" value="C:membrane"/>
    <property type="evidence" value="ECO:0007669"/>
    <property type="project" value="TreeGrafter"/>
</dbReference>
<keyword evidence="3" id="KW-1133">Transmembrane helix</keyword>
<dbReference type="GO" id="GO:0016715">
    <property type="term" value="F:oxidoreductase activity, acting on paired donors, with incorporation or reduction of molecular oxygen, reduced ascorbate as one donor, and incorporation of one atom of oxygen"/>
    <property type="evidence" value="ECO:0007669"/>
    <property type="project" value="InterPro"/>
</dbReference>
<dbReference type="InterPro" id="IPR050879">
    <property type="entry name" value="Acyltransferase_3"/>
</dbReference>
<feature type="domain" description="Copper type II ascorbate-dependent monooxygenase C-terminal" evidence="6">
    <location>
        <begin position="1117"/>
        <end position="1251"/>
    </location>
</feature>
<feature type="transmembrane region" description="Helical" evidence="3">
    <location>
        <begin position="363"/>
        <end position="381"/>
    </location>
</feature>
<dbReference type="GO" id="GO:0005507">
    <property type="term" value="F:copper ion binding"/>
    <property type="evidence" value="ECO:0007669"/>
    <property type="project" value="InterPro"/>
</dbReference>
<evidence type="ECO:0000256" key="3">
    <source>
        <dbReference type="SAM" id="Phobius"/>
    </source>
</evidence>
<dbReference type="GO" id="GO:0000271">
    <property type="term" value="P:polysaccharide biosynthetic process"/>
    <property type="evidence" value="ECO:0007669"/>
    <property type="project" value="TreeGrafter"/>
</dbReference>
<evidence type="ECO:0000259" key="4">
    <source>
        <dbReference type="Pfam" id="PF01082"/>
    </source>
</evidence>
<evidence type="ECO:0000256" key="2">
    <source>
        <dbReference type="ARBA" id="ARBA00023180"/>
    </source>
</evidence>
<dbReference type="PANTHER" id="PTHR23028">
    <property type="entry name" value="ACETYLTRANSFERASE"/>
    <property type="match status" value="1"/>
</dbReference>
<dbReference type="GO" id="GO:0016747">
    <property type="term" value="F:acyltransferase activity, transferring groups other than amino-acyl groups"/>
    <property type="evidence" value="ECO:0007669"/>
    <property type="project" value="InterPro"/>
</dbReference>
<feature type="transmembrane region" description="Helical" evidence="3">
    <location>
        <begin position="231"/>
        <end position="257"/>
    </location>
</feature>
<feature type="transmembrane region" description="Helical" evidence="3">
    <location>
        <begin position="296"/>
        <end position="314"/>
    </location>
</feature>
<keyword evidence="1" id="KW-1015">Disulfide bond</keyword>
<dbReference type="InterPro" id="IPR024548">
    <property type="entry name" value="Cu2_monoox_C"/>
</dbReference>
<proteinExistence type="predicted"/>
<organism evidence="7 8">
    <name type="scientific">Fragilariopsis cylindrus CCMP1102</name>
    <dbReference type="NCBI Taxonomy" id="635003"/>
    <lineage>
        <taxon>Eukaryota</taxon>
        <taxon>Sar</taxon>
        <taxon>Stramenopiles</taxon>
        <taxon>Ochrophyta</taxon>
        <taxon>Bacillariophyta</taxon>
        <taxon>Bacillariophyceae</taxon>
        <taxon>Bacillariophycidae</taxon>
        <taxon>Bacillariales</taxon>
        <taxon>Bacillariaceae</taxon>
        <taxon>Fragilariopsis</taxon>
    </lineage>
</organism>
<dbReference type="OrthoDB" id="207378at2759"/>
<feature type="transmembrane region" description="Helical" evidence="3">
    <location>
        <begin position="128"/>
        <end position="148"/>
    </location>
</feature>
<sequence length="1321" mass="147800">MGDFYSRRSIDRCDPEEPQYLLEKDHEQPVQLLNVSASAIHTSAAYRPDIDGLRGFGALLVIWFHFCETWNDSPYKGADLTNSTFFAVSGFVITLSVLRARARNPLPINASNTAGFAVVFLCRRLQRLVMTQLFVTFITMSIFLATLYPGPRLLGIIRTAQYSVIGGANVYFGTRKEETSYVSATVTDTSLAKNPLMHTWYLDVEEQVYLLYPWIFAAAHLYAARSNKIPYYVFGAVFLASFTCAVNADATASSFFLLQYRGWEVIVGVLICHALMYSKCFGGIKTDDGSLLRNNILHWPQLSSIVLVSASLWLFQYPEYSLICTICALAGTSIFFISGHGYQWNSIYSQSSRKINSRSEVPLLNYFYGLALPAYVGRLSYAMYLWHFPVAVLCADFKEEIQLLIGTTNTIAFSFQLWLVMILSIFTHHMVENPFRWWKPSNQYLPAFYILILGIGMEIWLYGILPQVLEVSQLNIIRSSSDVLPPIFSTAKLAYMVTAVIISALVMTKLLSKTFYCTKSTTLCGMVVVIFPLGLLYYEINLQPQQFLILTSISTTKGNVENLSLGTSVGKNESTFWNWGGGTHSFASFGCACHHIGNARAPPDASRSNTMLPLCYDPVHWNGEPRFAYGEGDKLDKCTIGFGADQIHMRNDVSLTADKIWKLCREPGRLENESTPTAFVVGGSISTRLRVAVANAVGGEFSVLGYGLDSFNEPEHFSLLDTDGAGATNKIHFNIDSARKKTYGEKNENKLRELGKKLQYVERIGQLLDQHLGKGDLLFLTWKPLDPGIKEKKAKIEEQLAGFIRLGEVLHSRGATLVLTTGHLHNGTKESRENGFVEDSKSFLKRQKEYERVLQDASTQSPGSIVHWPLGEQFCGDACSRLIAGTNQSIGNTYQGGYNNAGKYDWWHPSSQAEAFLSPFLCSFLNRRDLLPVVKKPEKYNLQFQHDRQKIDISKLRAGKDQYVFKVYRLPPNLQLSAVTAFNPIYEPMAHTSIIHHVQIYACTEFPKQAKNLEESFSTPDNVAGFYDGVKSVCPHTIWAQGMESPPMQFPMSSKDEQIAVLVDTEYILFEVHYKRPEAYGIIDDDVVSDSSGMSATFIPLEAARRLGTTFKFIQLVLLGPQVPEMLLVPPGRAQEKVSSVCPKECFKDTLERSSITKLSIMGYVPHAHSAATAVYGEVLHQNQERITPIAVTPNYPEWSKHEVATFYSEPVEVTTDDAVKITCVYNTTNRKHVTTLGPTLKDEMCQVHLLISPPLPGFNKCWHLDYNAVTERGGTSCVAECGSGSYPTFSLPRNNTKWPWSNATDRKVLGDAYPSSPVCE</sequence>
<dbReference type="SUPFAM" id="SSF49742">
    <property type="entry name" value="PHM/PNGase F"/>
    <property type="match status" value="2"/>
</dbReference>
<dbReference type="InterPro" id="IPR000323">
    <property type="entry name" value="Cu2_ascorb_mOase_N"/>
</dbReference>
<accession>A0A1E7FUQ0</accession>
<keyword evidence="7" id="KW-0012">Acyltransferase</keyword>
<dbReference type="Pfam" id="PF01082">
    <property type="entry name" value="Cu2_monooxygen"/>
    <property type="match status" value="1"/>
</dbReference>
<feature type="domain" description="Acyltransferase 3" evidence="5">
    <location>
        <begin position="49"/>
        <end position="426"/>
    </location>
</feature>
<keyword evidence="2" id="KW-0325">Glycoprotein</keyword>
<name>A0A1E7FUQ0_9STRA</name>
<dbReference type="Gene3D" id="2.60.120.310">
    <property type="entry name" value="Copper type II, ascorbate-dependent monooxygenase, N-terminal domain"/>
    <property type="match status" value="1"/>
</dbReference>
<feature type="transmembrane region" description="Helical" evidence="3">
    <location>
        <begin position="263"/>
        <end position="284"/>
    </location>
</feature>
<evidence type="ECO:0000256" key="1">
    <source>
        <dbReference type="ARBA" id="ARBA00023157"/>
    </source>
</evidence>
<evidence type="ECO:0000313" key="8">
    <source>
        <dbReference type="Proteomes" id="UP000095751"/>
    </source>
</evidence>
<keyword evidence="3" id="KW-0812">Transmembrane</keyword>
<protein>
    <submittedName>
        <fullName evidence="7">Putative integral membrane acyltransferase</fullName>
    </submittedName>
</protein>
<dbReference type="InterPro" id="IPR036939">
    <property type="entry name" value="Cu2_ascorb_mOase_N_sf"/>
</dbReference>
<dbReference type="Gene3D" id="2.60.120.230">
    <property type="match status" value="1"/>
</dbReference>
<feature type="transmembrane region" description="Helical" evidence="3">
    <location>
        <begin position="523"/>
        <end position="540"/>
    </location>
</feature>
<feature type="transmembrane region" description="Helical" evidence="3">
    <location>
        <begin position="447"/>
        <end position="465"/>
    </location>
</feature>
<keyword evidence="7" id="KW-0808">Transferase</keyword>
<evidence type="ECO:0000259" key="5">
    <source>
        <dbReference type="Pfam" id="PF01757"/>
    </source>
</evidence>
<feature type="transmembrane region" description="Helical" evidence="3">
    <location>
        <begin position="320"/>
        <end position="342"/>
    </location>
</feature>
<dbReference type="InterPro" id="IPR008977">
    <property type="entry name" value="PHM/PNGase_F_dom_sf"/>
</dbReference>
<feature type="transmembrane region" description="Helical" evidence="3">
    <location>
        <begin position="401"/>
        <end position="426"/>
    </location>
</feature>
<dbReference type="InParanoid" id="A0A1E7FUQ0"/>
<dbReference type="Pfam" id="PF03712">
    <property type="entry name" value="Cu2_monoox_C"/>
    <property type="match status" value="1"/>
</dbReference>
<feature type="domain" description="Copper type II ascorbate-dependent monooxygenase N-terminal" evidence="4">
    <location>
        <begin position="958"/>
        <end position="1078"/>
    </location>
</feature>
<dbReference type="Pfam" id="PF01757">
    <property type="entry name" value="Acyl_transf_3"/>
    <property type="match status" value="1"/>
</dbReference>
<dbReference type="Proteomes" id="UP000095751">
    <property type="component" value="Unassembled WGS sequence"/>
</dbReference>
<gene>
    <name evidence="7" type="ORF">FRACYDRAFT_232032</name>
</gene>
<keyword evidence="3" id="KW-0472">Membrane</keyword>